<dbReference type="EMBL" id="FPHM01000283">
    <property type="protein sequence ID" value="SFV71614.1"/>
    <property type="molecule type" value="Genomic_DNA"/>
</dbReference>
<protein>
    <submittedName>
        <fullName evidence="1">Uncharacterized protein</fullName>
    </submittedName>
</protein>
<sequence>MTKDGSTVTGISSREQIFNDPDNFDFSIVSSLPQDIGVSSKVLQDLKKKVDLYAIKVQKRHMEIDEVAQTKYIVEHAPGKVSCKNYNDEKDPFIMITNINSNHTLVKDVHTTEFKLKIAYPYGKCVEHSKKGRKK</sequence>
<organism evidence="1">
    <name type="scientific">hydrothermal vent metagenome</name>
    <dbReference type="NCBI Taxonomy" id="652676"/>
    <lineage>
        <taxon>unclassified sequences</taxon>
        <taxon>metagenomes</taxon>
        <taxon>ecological metagenomes</taxon>
    </lineage>
</organism>
<evidence type="ECO:0000313" key="1">
    <source>
        <dbReference type="EMBL" id="SFV71614.1"/>
    </source>
</evidence>
<gene>
    <name evidence="1" type="ORF">MNB_SV-13-1919</name>
</gene>
<name>A0A1W1D0J8_9ZZZZ</name>
<dbReference type="AlphaFoldDB" id="A0A1W1D0J8"/>
<proteinExistence type="predicted"/>
<reference evidence="1" key="1">
    <citation type="submission" date="2016-10" db="EMBL/GenBank/DDBJ databases">
        <authorList>
            <person name="de Groot N.N."/>
        </authorList>
    </citation>
    <scope>NUCLEOTIDE SEQUENCE</scope>
</reference>
<accession>A0A1W1D0J8</accession>